<dbReference type="SUPFAM" id="SSF55957">
    <property type="entry name" value="Phosphoglucomutase, C-terminal domain"/>
    <property type="match status" value="1"/>
</dbReference>
<evidence type="ECO:0000313" key="13">
    <source>
        <dbReference type="EMBL" id="SPF30022.1"/>
    </source>
</evidence>
<dbReference type="NCBIfam" id="NF008139">
    <property type="entry name" value="PRK10887.1"/>
    <property type="match status" value="1"/>
</dbReference>
<feature type="binding site" description="via phosphate group" evidence="6">
    <location>
        <position position="102"/>
    </location>
    <ligand>
        <name>Mg(2+)</name>
        <dbReference type="ChEBI" id="CHEBI:18420"/>
    </ligand>
</feature>
<keyword evidence="3 6" id="KW-0479">Metal-binding</keyword>
<feature type="domain" description="Alpha-D-phosphohexomutase alpha/beta/alpha" evidence="12">
    <location>
        <begin position="258"/>
        <end position="363"/>
    </location>
</feature>
<name>A0A2R8ACX7_9RHOB</name>
<dbReference type="Pfam" id="PF02879">
    <property type="entry name" value="PGM_PMM_II"/>
    <property type="match status" value="1"/>
</dbReference>
<dbReference type="GO" id="GO:0009252">
    <property type="term" value="P:peptidoglycan biosynthetic process"/>
    <property type="evidence" value="ECO:0007669"/>
    <property type="project" value="UniProtKB-ARBA"/>
</dbReference>
<comment type="catalytic activity">
    <reaction evidence="6 8">
        <text>alpha-D-glucosamine 1-phosphate = D-glucosamine 6-phosphate</text>
        <dbReference type="Rhea" id="RHEA:23424"/>
        <dbReference type="ChEBI" id="CHEBI:58516"/>
        <dbReference type="ChEBI" id="CHEBI:58725"/>
        <dbReference type="EC" id="5.4.2.10"/>
    </reaction>
</comment>
<dbReference type="InterPro" id="IPR005844">
    <property type="entry name" value="A-D-PHexomutase_a/b/a-I"/>
</dbReference>
<dbReference type="RefSeq" id="WP_108782747.1">
    <property type="nucleotide sequence ID" value="NZ_OMKW01000003.1"/>
</dbReference>
<dbReference type="SUPFAM" id="SSF53738">
    <property type="entry name" value="Phosphoglucomutase, first 3 domains"/>
    <property type="match status" value="3"/>
</dbReference>
<evidence type="ECO:0000259" key="9">
    <source>
        <dbReference type="Pfam" id="PF00408"/>
    </source>
</evidence>
<feature type="domain" description="Alpha-D-phosphohexomutase alpha/beta/alpha" evidence="11">
    <location>
        <begin position="157"/>
        <end position="254"/>
    </location>
</feature>
<dbReference type="PRINTS" id="PR00509">
    <property type="entry name" value="PGMPMM"/>
</dbReference>
<evidence type="ECO:0000259" key="12">
    <source>
        <dbReference type="Pfam" id="PF02880"/>
    </source>
</evidence>
<dbReference type="PANTHER" id="PTHR42946:SF1">
    <property type="entry name" value="PHOSPHOGLUCOMUTASE (ALPHA-D-GLUCOSE-1,6-BISPHOSPHATE-DEPENDENT)"/>
    <property type="match status" value="1"/>
</dbReference>
<dbReference type="FunFam" id="3.40.120.10:FF:000003">
    <property type="entry name" value="Phosphoglucosamine mutase"/>
    <property type="match status" value="1"/>
</dbReference>
<dbReference type="InterPro" id="IPR005841">
    <property type="entry name" value="Alpha-D-phosphohexomutase_SF"/>
</dbReference>
<dbReference type="Pfam" id="PF02878">
    <property type="entry name" value="PGM_PMM_I"/>
    <property type="match status" value="1"/>
</dbReference>
<dbReference type="Pfam" id="PF00408">
    <property type="entry name" value="PGM_PMM_IV"/>
    <property type="match status" value="1"/>
</dbReference>
<comment type="cofactor">
    <cofactor evidence="6">
        <name>Mg(2+)</name>
        <dbReference type="ChEBI" id="CHEBI:18420"/>
    </cofactor>
    <text evidence="6">Binds 1 Mg(2+) ion per subunit.</text>
</comment>
<keyword evidence="14" id="KW-1185">Reference proteome</keyword>
<evidence type="ECO:0000259" key="10">
    <source>
        <dbReference type="Pfam" id="PF02878"/>
    </source>
</evidence>
<feature type="domain" description="Alpha-D-phosphohexomutase alpha/beta/alpha" evidence="10">
    <location>
        <begin position="5"/>
        <end position="135"/>
    </location>
</feature>
<dbReference type="GO" id="GO:0008966">
    <property type="term" value="F:phosphoglucosamine mutase activity"/>
    <property type="evidence" value="ECO:0007669"/>
    <property type="project" value="UniProtKB-UniRule"/>
</dbReference>
<dbReference type="GO" id="GO:0006048">
    <property type="term" value="P:UDP-N-acetylglucosamine biosynthetic process"/>
    <property type="evidence" value="ECO:0007669"/>
    <property type="project" value="TreeGrafter"/>
</dbReference>
<dbReference type="InterPro" id="IPR016055">
    <property type="entry name" value="A-D-PHexomutase_a/b/a-I/II/III"/>
</dbReference>
<dbReference type="PANTHER" id="PTHR42946">
    <property type="entry name" value="PHOSPHOHEXOSE MUTASE"/>
    <property type="match status" value="1"/>
</dbReference>
<comment type="similarity">
    <text evidence="1 6 7">Belongs to the phosphohexose mutase family.</text>
</comment>
<evidence type="ECO:0000256" key="7">
    <source>
        <dbReference type="RuleBase" id="RU004326"/>
    </source>
</evidence>
<accession>A0A2R8ACX7</accession>
<evidence type="ECO:0000256" key="3">
    <source>
        <dbReference type="ARBA" id="ARBA00022723"/>
    </source>
</evidence>
<feature type="active site" description="Phosphoserine intermediate" evidence="6">
    <location>
        <position position="102"/>
    </location>
</feature>
<dbReference type="InterPro" id="IPR006352">
    <property type="entry name" value="GlmM_bact"/>
</dbReference>
<dbReference type="Gene3D" id="3.30.310.50">
    <property type="entry name" value="Alpha-D-phosphohexomutase, C-terminal domain"/>
    <property type="match status" value="1"/>
</dbReference>
<proteinExistence type="inferred from homology"/>
<keyword evidence="5 6" id="KW-0413">Isomerase</keyword>
<keyword evidence="4 6" id="KW-0460">Magnesium</keyword>
<evidence type="ECO:0000256" key="6">
    <source>
        <dbReference type="HAMAP-Rule" id="MF_01554"/>
    </source>
</evidence>
<dbReference type="GO" id="GO:0004615">
    <property type="term" value="F:phosphomannomutase activity"/>
    <property type="evidence" value="ECO:0007669"/>
    <property type="project" value="TreeGrafter"/>
</dbReference>
<evidence type="ECO:0000259" key="11">
    <source>
        <dbReference type="Pfam" id="PF02879"/>
    </source>
</evidence>
<dbReference type="GO" id="GO:0005829">
    <property type="term" value="C:cytosol"/>
    <property type="evidence" value="ECO:0007669"/>
    <property type="project" value="TreeGrafter"/>
</dbReference>
<dbReference type="FunFam" id="3.30.310.50:FF:000001">
    <property type="entry name" value="Phosphoglucosamine mutase"/>
    <property type="match status" value="1"/>
</dbReference>
<sequence length="442" mass="47155">MSSSMFGTDGVRGRANSGNMTAETAMRLGMAAGTWFRTKEGARQVVIGKDTRRSGYMLETAMTAGFAAVGMSTLMLGPLPTPAVGMLTRSMRADLGVMISASHNPHHDNGIKFFGPDGFKLSDDAQAGIEDLIANPPELVDPEAIGRSRRVEDGIGRYAEFVKTTIPRRLRLKGLRVVLDCANGAAYKVAPQVLWELGADVIPIGVSPNGYNINKDCGSTSTDAAARAVVEYRADIGLTLDGDADRIIVLDETGRQADGDQIMALIAGRVLDKGDHMVATVMSNLGLERHLETRGIGLKRTKVGDRYVVEEMRRGGYRVGGEQSGHIVLTDFVTTGDGLIAGLQVLAALIESGKKASELLHVFEPVPQTLKNVRFKAGTAPLSAAKVKEAIADGEAAFADRGRLVIRASGTEPLIRVMGECEDKTLLHKVVDSIADEVARVT</sequence>
<dbReference type="EMBL" id="OMKW01000003">
    <property type="protein sequence ID" value="SPF30022.1"/>
    <property type="molecule type" value="Genomic_DNA"/>
</dbReference>
<dbReference type="NCBIfam" id="TIGR01455">
    <property type="entry name" value="glmM"/>
    <property type="match status" value="1"/>
</dbReference>
<dbReference type="GO" id="GO:0000287">
    <property type="term" value="F:magnesium ion binding"/>
    <property type="evidence" value="ECO:0007669"/>
    <property type="project" value="UniProtKB-UniRule"/>
</dbReference>
<dbReference type="HAMAP" id="MF_01554_B">
    <property type="entry name" value="GlmM_B"/>
    <property type="match status" value="1"/>
</dbReference>
<dbReference type="Gene3D" id="3.40.120.10">
    <property type="entry name" value="Alpha-D-Glucose-1,6-Bisphosphate, subunit A, domain 3"/>
    <property type="match status" value="3"/>
</dbReference>
<evidence type="ECO:0000256" key="8">
    <source>
        <dbReference type="RuleBase" id="RU004327"/>
    </source>
</evidence>
<evidence type="ECO:0000313" key="14">
    <source>
        <dbReference type="Proteomes" id="UP000244932"/>
    </source>
</evidence>
<dbReference type="InterPro" id="IPR005843">
    <property type="entry name" value="A-D-PHexomutase_C"/>
</dbReference>
<dbReference type="AlphaFoldDB" id="A0A2R8ACX7"/>
<feature type="binding site" evidence="6">
    <location>
        <position position="243"/>
    </location>
    <ligand>
        <name>Mg(2+)</name>
        <dbReference type="ChEBI" id="CHEBI:18420"/>
    </ligand>
</feature>
<comment type="PTM">
    <text evidence="6">Activated by phosphorylation.</text>
</comment>
<keyword evidence="2 6" id="KW-0597">Phosphoprotein</keyword>
<evidence type="ECO:0000256" key="4">
    <source>
        <dbReference type="ARBA" id="ARBA00022842"/>
    </source>
</evidence>
<reference evidence="13 14" key="1">
    <citation type="submission" date="2018-03" db="EMBL/GenBank/DDBJ databases">
        <authorList>
            <person name="Keele B.F."/>
        </authorList>
    </citation>
    <scope>NUCLEOTIDE SEQUENCE [LARGE SCALE GENOMIC DNA]</scope>
    <source>
        <strain evidence="13 14">CeCT 8812</strain>
    </source>
</reference>
<dbReference type="InterPro" id="IPR050060">
    <property type="entry name" value="Phosphoglucosamine_mutase"/>
</dbReference>
<gene>
    <name evidence="6 13" type="primary">glmM</name>
    <name evidence="13" type="ORF">POI8812_02350</name>
</gene>
<dbReference type="InterPro" id="IPR036900">
    <property type="entry name" value="A-D-PHexomutase_C_sf"/>
</dbReference>
<dbReference type="InterPro" id="IPR016066">
    <property type="entry name" value="A-D-PHexomutase_CS"/>
</dbReference>
<feature type="modified residue" description="Phosphoserine" evidence="6">
    <location>
        <position position="102"/>
    </location>
</feature>
<feature type="binding site" evidence="6">
    <location>
        <position position="241"/>
    </location>
    <ligand>
        <name>Mg(2+)</name>
        <dbReference type="ChEBI" id="CHEBI:18420"/>
    </ligand>
</feature>
<dbReference type="OrthoDB" id="9803322at2"/>
<dbReference type="InterPro" id="IPR005845">
    <property type="entry name" value="A-D-PHexomutase_a/b/a-II"/>
</dbReference>
<dbReference type="EC" id="5.4.2.10" evidence="6 8"/>
<evidence type="ECO:0000256" key="1">
    <source>
        <dbReference type="ARBA" id="ARBA00010231"/>
    </source>
</evidence>
<feature type="domain" description="Alpha-D-phosphohexomutase C-terminal" evidence="9">
    <location>
        <begin position="370"/>
        <end position="436"/>
    </location>
</feature>
<dbReference type="GO" id="GO:0005975">
    <property type="term" value="P:carbohydrate metabolic process"/>
    <property type="evidence" value="ECO:0007669"/>
    <property type="project" value="InterPro"/>
</dbReference>
<evidence type="ECO:0000256" key="2">
    <source>
        <dbReference type="ARBA" id="ARBA00022553"/>
    </source>
</evidence>
<dbReference type="InterPro" id="IPR005846">
    <property type="entry name" value="A-D-PHexomutase_a/b/a-III"/>
</dbReference>
<dbReference type="Pfam" id="PF02880">
    <property type="entry name" value="PGM_PMM_III"/>
    <property type="match status" value="1"/>
</dbReference>
<comment type="function">
    <text evidence="6 8">Catalyzes the conversion of glucosamine-6-phosphate to glucosamine-1-phosphate.</text>
</comment>
<dbReference type="CDD" id="cd05802">
    <property type="entry name" value="GlmM"/>
    <property type="match status" value="1"/>
</dbReference>
<evidence type="ECO:0000256" key="5">
    <source>
        <dbReference type="ARBA" id="ARBA00023235"/>
    </source>
</evidence>
<dbReference type="FunFam" id="3.40.120.10:FF:000001">
    <property type="entry name" value="Phosphoglucosamine mutase"/>
    <property type="match status" value="1"/>
</dbReference>
<dbReference type="Proteomes" id="UP000244932">
    <property type="component" value="Unassembled WGS sequence"/>
</dbReference>
<dbReference type="PROSITE" id="PS00710">
    <property type="entry name" value="PGM_PMM"/>
    <property type="match status" value="1"/>
</dbReference>
<feature type="binding site" evidence="6">
    <location>
        <position position="245"/>
    </location>
    <ligand>
        <name>Mg(2+)</name>
        <dbReference type="ChEBI" id="CHEBI:18420"/>
    </ligand>
</feature>
<organism evidence="13 14">
    <name type="scientific">Pontivivens insulae</name>
    <dbReference type="NCBI Taxonomy" id="1639689"/>
    <lineage>
        <taxon>Bacteria</taxon>
        <taxon>Pseudomonadati</taxon>
        <taxon>Pseudomonadota</taxon>
        <taxon>Alphaproteobacteria</taxon>
        <taxon>Rhodobacterales</taxon>
        <taxon>Paracoccaceae</taxon>
        <taxon>Pontivivens</taxon>
    </lineage>
</organism>
<protein>
    <recommendedName>
        <fullName evidence="6 8">Phosphoglucosamine mutase</fullName>
        <ecNumber evidence="6 8">5.4.2.10</ecNumber>
    </recommendedName>
</protein>